<gene>
    <name evidence="13" type="ORF">ID616_06835</name>
    <name evidence="12" type="ORF">KF715C_ch14870</name>
</gene>
<dbReference type="Pfam" id="PF00535">
    <property type="entry name" value="Glycos_transf_2"/>
    <property type="match status" value="1"/>
</dbReference>
<keyword evidence="4" id="KW-0328">Glycosyltransferase</keyword>
<evidence type="ECO:0000256" key="1">
    <source>
        <dbReference type="ARBA" id="ARBA00004651"/>
    </source>
</evidence>
<evidence type="ECO:0000313" key="15">
    <source>
        <dbReference type="Proteomes" id="UP000516786"/>
    </source>
</evidence>
<evidence type="ECO:0000313" key="13">
    <source>
        <dbReference type="EMBL" id="QOC99421.1"/>
    </source>
</evidence>
<keyword evidence="7 10" id="KW-1133">Transmembrane helix</keyword>
<comment type="similarity">
    <text evidence="9">Belongs to the glycosyltransferase 2 family. GtrB subfamily.</text>
</comment>
<keyword evidence="2" id="KW-1003">Cell membrane</keyword>
<keyword evidence="8 10" id="KW-0472">Membrane</keyword>
<name>A0A1L7N9C6_PSEPU</name>
<evidence type="ECO:0000256" key="2">
    <source>
        <dbReference type="ARBA" id="ARBA00022475"/>
    </source>
</evidence>
<dbReference type="InterPro" id="IPR050256">
    <property type="entry name" value="Glycosyltransferase_2"/>
</dbReference>
<keyword evidence="3" id="KW-0997">Cell inner membrane</keyword>
<dbReference type="GO" id="GO:0016757">
    <property type="term" value="F:glycosyltransferase activity"/>
    <property type="evidence" value="ECO:0007669"/>
    <property type="project" value="UniProtKB-KW"/>
</dbReference>
<dbReference type="FunFam" id="3.90.550.10:FF:000079">
    <property type="entry name" value="Probable glycosyl transferase"/>
    <property type="match status" value="1"/>
</dbReference>
<dbReference type="CDD" id="cd04187">
    <property type="entry name" value="DPM1_like_bac"/>
    <property type="match status" value="1"/>
</dbReference>
<evidence type="ECO:0000256" key="4">
    <source>
        <dbReference type="ARBA" id="ARBA00022676"/>
    </source>
</evidence>
<dbReference type="EMBL" id="AP015029">
    <property type="protein sequence ID" value="BAW22060.1"/>
    <property type="molecule type" value="Genomic_DNA"/>
</dbReference>
<sequence>MTELNKRTISLVSPFYNEEKGVHAFFQRINEVFASLADRYELEVIAVNDGSRDHTYDQLVKAKADYAYLTVVDLSRNFGKEAAISAGLDFATGDAIVPIDSDLQHPPEVILELVEKWEQGAEVVLAKRVDRETDRPIQKFTANYFYKVHNRISDIDIPADVGDFRLMDRKVVDALKTLPESRRFMKGLFAWVGFRTTTVEYKVAAREHGSSSFNTWKLWNFAIEGITSFSSVPLRIWTYLGCLVSAVSFVYAAYLLIKTLFFGVDLPGYASIMITVLFASGVQLIGIGVLGEYVGRIFTESKNRPVYIVRDVIK</sequence>
<keyword evidence="6 10" id="KW-0812">Transmembrane</keyword>
<evidence type="ECO:0000256" key="9">
    <source>
        <dbReference type="ARBA" id="ARBA00038152"/>
    </source>
</evidence>
<evidence type="ECO:0000256" key="3">
    <source>
        <dbReference type="ARBA" id="ARBA00022519"/>
    </source>
</evidence>
<dbReference type="EMBL" id="CP061723">
    <property type="protein sequence ID" value="QOC99421.1"/>
    <property type="molecule type" value="Genomic_DNA"/>
</dbReference>
<dbReference type="SUPFAM" id="SSF53448">
    <property type="entry name" value="Nucleotide-diphospho-sugar transferases"/>
    <property type="match status" value="1"/>
</dbReference>
<feature type="domain" description="Glycosyltransferase 2-like" evidence="11">
    <location>
        <begin position="10"/>
        <end position="174"/>
    </location>
</feature>
<evidence type="ECO:0000256" key="5">
    <source>
        <dbReference type="ARBA" id="ARBA00022679"/>
    </source>
</evidence>
<dbReference type="InterPro" id="IPR029044">
    <property type="entry name" value="Nucleotide-diphossugar_trans"/>
</dbReference>
<dbReference type="RefSeq" id="WP_016485369.1">
    <property type="nucleotide sequence ID" value="NZ_AP015029.1"/>
</dbReference>
<reference evidence="12 14" key="1">
    <citation type="submission" date="2015-11" db="EMBL/GenBank/DDBJ databases">
        <title>Complete genome sequencing of a biphenyl-degrading bacterium, Pseudomonas putida KF715 (=NBRC110667).</title>
        <authorList>
            <person name="Suenaga H."/>
            <person name="Fujihara N."/>
            <person name="Watanabe T."/>
            <person name="Hirose J."/>
            <person name="Kimura N."/>
            <person name="Yamazoe A."/>
            <person name="Hosoyama A."/>
            <person name="Shimodaira J."/>
            <person name="Furukawa K."/>
        </authorList>
    </citation>
    <scope>NUCLEOTIDE SEQUENCE [LARGE SCALE GENOMIC DNA]</scope>
    <source>
        <strain evidence="12 14">KF715</strain>
    </source>
</reference>
<dbReference type="Proteomes" id="UP000516786">
    <property type="component" value="Chromosome"/>
</dbReference>
<protein>
    <submittedName>
        <fullName evidence="12">Bactoprenol glucosyl transferase</fullName>
    </submittedName>
    <submittedName>
        <fullName evidence="13">Glycosyltransferase family 2 protein</fullName>
    </submittedName>
</protein>
<evidence type="ECO:0000313" key="12">
    <source>
        <dbReference type="EMBL" id="BAW22060.1"/>
    </source>
</evidence>
<keyword evidence="5 12" id="KW-0808">Transferase</keyword>
<dbReference type="InterPro" id="IPR001173">
    <property type="entry name" value="Glyco_trans_2-like"/>
</dbReference>
<accession>A0A1L7N9C6</accession>
<dbReference type="PANTHER" id="PTHR48090">
    <property type="entry name" value="UNDECAPRENYL-PHOSPHATE 4-DEOXY-4-FORMAMIDO-L-ARABINOSE TRANSFERASE-RELATED"/>
    <property type="match status" value="1"/>
</dbReference>
<evidence type="ECO:0000313" key="14">
    <source>
        <dbReference type="Proteomes" id="UP000218731"/>
    </source>
</evidence>
<feature type="transmembrane region" description="Helical" evidence="10">
    <location>
        <begin position="269"/>
        <end position="294"/>
    </location>
</feature>
<dbReference type="AlphaFoldDB" id="A0A1L7N9C6"/>
<evidence type="ECO:0000256" key="10">
    <source>
        <dbReference type="SAM" id="Phobius"/>
    </source>
</evidence>
<dbReference type="GO" id="GO:0005886">
    <property type="term" value="C:plasma membrane"/>
    <property type="evidence" value="ECO:0007669"/>
    <property type="project" value="UniProtKB-SubCell"/>
</dbReference>
<dbReference type="PANTHER" id="PTHR48090:SF1">
    <property type="entry name" value="PROPHAGE BACTOPRENOL GLUCOSYL TRANSFERASE HOMOLOG"/>
    <property type="match status" value="1"/>
</dbReference>
<evidence type="ECO:0000259" key="11">
    <source>
        <dbReference type="Pfam" id="PF00535"/>
    </source>
</evidence>
<feature type="transmembrane region" description="Helical" evidence="10">
    <location>
        <begin position="236"/>
        <end position="257"/>
    </location>
</feature>
<proteinExistence type="inferred from homology"/>
<organism evidence="12 14">
    <name type="scientific">Pseudomonas putida</name>
    <name type="common">Arthrobacter siderocapsulatus</name>
    <dbReference type="NCBI Taxonomy" id="303"/>
    <lineage>
        <taxon>Bacteria</taxon>
        <taxon>Pseudomonadati</taxon>
        <taxon>Pseudomonadota</taxon>
        <taxon>Gammaproteobacteria</taxon>
        <taxon>Pseudomonadales</taxon>
        <taxon>Pseudomonadaceae</taxon>
        <taxon>Pseudomonas</taxon>
    </lineage>
</organism>
<evidence type="ECO:0000256" key="6">
    <source>
        <dbReference type="ARBA" id="ARBA00022692"/>
    </source>
</evidence>
<dbReference type="Gene3D" id="3.90.550.10">
    <property type="entry name" value="Spore Coat Polysaccharide Biosynthesis Protein SpsA, Chain A"/>
    <property type="match status" value="1"/>
</dbReference>
<reference evidence="13 15" key="2">
    <citation type="submission" date="2020-09" db="EMBL/GenBank/DDBJ databases">
        <title>Co-existence of a novel multidrug-resistance efflux pump with carbapenem resistance gene blaVIM-2 in one megaplasmid in Pseudomonas putida.</title>
        <authorList>
            <person name="Peng K."/>
            <person name="Li R."/>
        </authorList>
    </citation>
    <scope>NUCLEOTIDE SEQUENCE [LARGE SCALE GENOMIC DNA]</scope>
    <source>
        <strain evidence="13 15">ZXPA-20</strain>
    </source>
</reference>
<dbReference type="Proteomes" id="UP000218731">
    <property type="component" value="Chromosome 1"/>
</dbReference>
<evidence type="ECO:0000256" key="8">
    <source>
        <dbReference type="ARBA" id="ARBA00023136"/>
    </source>
</evidence>
<evidence type="ECO:0000256" key="7">
    <source>
        <dbReference type="ARBA" id="ARBA00022989"/>
    </source>
</evidence>
<comment type="subcellular location">
    <subcellularLocation>
        <location evidence="1">Cell membrane</location>
        <topology evidence="1">Multi-pass membrane protein</topology>
    </subcellularLocation>
</comment>